<dbReference type="SMART" id="SM00729">
    <property type="entry name" value="Elp3"/>
    <property type="match status" value="1"/>
</dbReference>
<dbReference type="CDD" id="cd01335">
    <property type="entry name" value="Radical_SAM"/>
    <property type="match status" value="1"/>
</dbReference>
<dbReference type="SFLD" id="SFLDG01067">
    <property type="entry name" value="SPASM/twitch_domain_containing"/>
    <property type="match status" value="1"/>
</dbReference>
<evidence type="ECO:0000256" key="3">
    <source>
        <dbReference type="ARBA" id="ARBA00022723"/>
    </source>
</evidence>
<name>A0A6N7PQX2_9BACT</name>
<dbReference type="Gene3D" id="3.20.20.70">
    <property type="entry name" value="Aldolase class I"/>
    <property type="match status" value="1"/>
</dbReference>
<dbReference type="Proteomes" id="UP000440224">
    <property type="component" value="Unassembled WGS sequence"/>
</dbReference>
<dbReference type="InterPro" id="IPR013785">
    <property type="entry name" value="Aldolase_TIM"/>
</dbReference>
<dbReference type="PANTHER" id="PTHR11228:SF7">
    <property type="entry name" value="PQQA PEPTIDE CYCLASE"/>
    <property type="match status" value="1"/>
</dbReference>
<dbReference type="GO" id="GO:0046872">
    <property type="term" value="F:metal ion binding"/>
    <property type="evidence" value="ECO:0007669"/>
    <property type="project" value="UniProtKB-KW"/>
</dbReference>
<dbReference type="InterPro" id="IPR007197">
    <property type="entry name" value="rSAM"/>
</dbReference>
<evidence type="ECO:0000259" key="6">
    <source>
        <dbReference type="PROSITE" id="PS51918"/>
    </source>
</evidence>
<dbReference type="AlphaFoldDB" id="A0A6N7PQX2"/>
<dbReference type="InterPro" id="IPR058240">
    <property type="entry name" value="rSAM_sf"/>
</dbReference>
<gene>
    <name evidence="7" type="ORF">GF068_14875</name>
</gene>
<evidence type="ECO:0000256" key="2">
    <source>
        <dbReference type="ARBA" id="ARBA00022691"/>
    </source>
</evidence>
<dbReference type="PROSITE" id="PS51918">
    <property type="entry name" value="RADICAL_SAM"/>
    <property type="match status" value="1"/>
</dbReference>
<accession>A0A6N7PQX2</accession>
<dbReference type="InterPro" id="IPR050377">
    <property type="entry name" value="Radical_SAM_PqqE_MftC-like"/>
</dbReference>
<comment type="cofactor">
    <cofactor evidence="1">
        <name>[4Fe-4S] cluster</name>
        <dbReference type="ChEBI" id="CHEBI:49883"/>
    </cofactor>
</comment>
<dbReference type="RefSeq" id="WP_153820066.1">
    <property type="nucleotide sequence ID" value="NZ_WJIE01000004.1"/>
</dbReference>
<sequence>MEPERQVEIQLGHMCNNRCVFCVSGQETALGRARPLPLAPILEQIRAARAAGYQKITLLGGEPTLQPAFLDVVRESVALGFEEIVIFTNGVKTARAAFVDEILQTGGNFTFRFSIQGATEEAHERTTRKDGSFARIVQSMHHVRARGQRLTVNMCVVQSNYESVDAFPALLLPLGASQLHLDMVRPLDAGVRTEEELAAMIPRYRSLVGPLERMVQGFPEDFDVNIGNLPYCLAPHLARVIHHDGEKTMTIAVDGEKTLSKPWDKYLVKRRDKSKPTSCGACVFDGRCNGVFEKYREMYGDEEFVAVTPERLAEVDPGRRLFSVHARALVARAFAGFVPPKPFSRVTLTELGERAVEVRLEGDESLAITLRPRAEGEGIAGAGWFSVHVAAAPADREVFRGGILALGERLSRHVTFVHPIAEDAAATLSRSIAARLSLLRRRAPFGALAWRDVRVEQEGRRVELAFEAPSGERAWVWLGETNGKPVGGYRVGDGEPSAEVIEGLRAVLAALSPGGIGARTTQASRA</sequence>
<reference evidence="7 8" key="1">
    <citation type="submission" date="2019-10" db="EMBL/GenBank/DDBJ databases">
        <title>A soil myxobacterium in the family Polyangiaceae.</title>
        <authorList>
            <person name="Li Y."/>
            <person name="Wang J."/>
        </authorList>
    </citation>
    <scope>NUCLEOTIDE SEQUENCE [LARGE SCALE GENOMIC DNA]</scope>
    <source>
        <strain evidence="7 8">DSM 14734</strain>
    </source>
</reference>
<proteinExistence type="predicted"/>
<dbReference type="PANTHER" id="PTHR11228">
    <property type="entry name" value="RADICAL SAM DOMAIN PROTEIN"/>
    <property type="match status" value="1"/>
</dbReference>
<dbReference type="GO" id="GO:0051536">
    <property type="term" value="F:iron-sulfur cluster binding"/>
    <property type="evidence" value="ECO:0007669"/>
    <property type="project" value="UniProtKB-KW"/>
</dbReference>
<keyword evidence="3" id="KW-0479">Metal-binding</keyword>
<evidence type="ECO:0000313" key="8">
    <source>
        <dbReference type="Proteomes" id="UP000440224"/>
    </source>
</evidence>
<protein>
    <submittedName>
        <fullName evidence="7">Radical SAM protein</fullName>
    </submittedName>
</protein>
<keyword evidence="8" id="KW-1185">Reference proteome</keyword>
<keyword evidence="2" id="KW-0949">S-adenosyl-L-methionine</keyword>
<keyword evidence="4" id="KW-0408">Iron</keyword>
<dbReference type="SUPFAM" id="SSF102114">
    <property type="entry name" value="Radical SAM enzymes"/>
    <property type="match status" value="1"/>
</dbReference>
<evidence type="ECO:0000313" key="7">
    <source>
        <dbReference type="EMBL" id="MRG93206.1"/>
    </source>
</evidence>
<dbReference type="EMBL" id="WJIE01000004">
    <property type="protein sequence ID" value="MRG93206.1"/>
    <property type="molecule type" value="Genomic_DNA"/>
</dbReference>
<dbReference type="SFLD" id="SFLDS00029">
    <property type="entry name" value="Radical_SAM"/>
    <property type="match status" value="1"/>
</dbReference>
<comment type="caution">
    <text evidence="7">The sequence shown here is derived from an EMBL/GenBank/DDBJ whole genome shotgun (WGS) entry which is preliminary data.</text>
</comment>
<evidence type="ECO:0000256" key="4">
    <source>
        <dbReference type="ARBA" id="ARBA00023004"/>
    </source>
</evidence>
<dbReference type="GO" id="GO:0003824">
    <property type="term" value="F:catalytic activity"/>
    <property type="evidence" value="ECO:0007669"/>
    <property type="project" value="InterPro"/>
</dbReference>
<dbReference type="InterPro" id="IPR006638">
    <property type="entry name" value="Elp3/MiaA/NifB-like_rSAM"/>
</dbReference>
<evidence type="ECO:0000256" key="5">
    <source>
        <dbReference type="ARBA" id="ARBA00023014"/>
    </source>
</evidence>
<organism evidence="7 8">
    <name type="scientific">Polyangium spumosum</name>
    <dbReference type="NCBI Taxonomy" id="889282"/>
    <lineage>
        <taxon>Bacteria</taxon>
        <taxon>Pseudomonadati</taxon>
        <taxon>Myxococcota</taxon>
        <taxon>Polyangia</taxon>
        <taxon>Polyangiales</taxon>
        <taxon>Polyangiaceae</taxon>
        <taxon>Polyangium</taxon>
    </lineage>
</organism>
<dbReference type="Pfam" id="PF04055">
    <property type="entry name" value="Radical_SAM"/>
    <property type="match status" value="1"/>
</dbReference>
<feature type="domain" description="Radical SAM core" evidence="6">
    <location>
        <begin position="1"/>
        <end position="219"/>
    </location>
</feature>
<evidence type="ECO:0000256" key="1">
    <source>
        <dbReference type="ARBA" id="ARBA00001966"/>
    </source>
</evidence>
<keyword evidence="5" id="KW-0411">Iron-sulfur</keyword>
<dbReference type="OrthoDB" id="9782387at2"/>